<dbReference type="RefSeq" id="WP_064220149.1">
    <property type="nucleotide sequence ID" value="NZ_LVXZ01000234.1"/>
</dbReference>
<evidence type="ECO:0000313" key="3">
    <source>
        <dbReference type="EMBL" id="OAP87441.1"/>
    </source>
</evidence>
<accession>A0A179B8J2</accession>
<dbReference type="Pfam" id="PF13464">
    <property type="entry name" value="RodZ_C"/>
    <property type="match status" value="1"/>
</dbReference>
<dbReference type="Pfam" id="PF13413">
    <property type="entry name" value="HTH_25"/>
    <property type="match status" value="1"/>
</dbReference>
<keyword evidence="4" id="KW-1185">Reference proteome</keyword>
<dbReference type="InterPro" id="IPR001387">
    <property type="entry name" value="Cro/C1-type_HTH"/>
</dbReference>
<sequence>MDPITGDDISQDLRTSREAHGWSLRQVAERLRITEVQVKNLEEGNYAALPGAAFARGFLKNYARLLELDPEPLLKTYDASNEGSGLHPSENVLPNCEGPLLDYSRRMLTFSALVMIAVIVAAWWFWSQQQAQSLPVTMTASPAAVKHPAVSAPAVSAAPSISPVVLAPHAATQASAVAPGQSAVPVGVTQFATAATGPGLTFQFSADCWVQVKDASGKTLLAVLGRRGNVLRVDSGSPPYHVLVGKASAVVISYNGKPAPLPANALGVARLQIGTASTISTSVSGAHVMAVTHSQVPSSALPIASVVSSPAAVPSTAAVSSEASHAP</sequence>
<dbReference type="InterPro" id="IPR010982">
    <property type="entry name" value="Lambda_DNA-bd_dom_sf"/>
</dbReference>
<organism evidence="3 4">
    <name type="scientific">Acidithiobacillus ferrooxidans</name>
    <name type="common">Thiobacillus ferrooxidans</name>
    <dbReference type="NCBI Taxonomy" id="920"/>
    <lineage>
        <taxon>Bacteria</taxon>
        <taxon>Pseudomonadati</taxon>
        <taxon>Pseudomonadota</taxon>
        <taxon>Acidithiobacillia</taxon>
        <taxon>Acidithiobacillales</taxon>
        <taxon>Acidithiobacillaceae</taxon>
        <taxon>Acidithiobacillus</taxon>
    </lineage>
</organism>
<dbReference type="GO" id="GO:0003677">
    <property type="term" value="F:DNA binding"/>
    <property type="evidence" value="ECO:0007669"/>
    <property type="project" value="InterPro"/>
</dbReference>
<dbReference type="OrthoDB" id="5298146at2"/>
<dbReference type="AlphaFoldDB" id="A0A179B8J2"/>
<feature type="transmembrane region" description="Helical" evidence="1">
    <location>
        <begin position="107"/>
        <end position="126"/>
    </location>
</feature>
<dbReference type="InterPro" id="IPR025194">
    <property type="entry name" value="RodZ-like_C"/>
</dbReference>
<dbReference type="Proteomes" id="UP000078302">
    <property type="component" value="Unassembled WGS sequence"/>
</dbReference>
<dbReference type="Gene3D" id="1.10.260.40">
    <property type="entry name" value="lambda repressor-like DNA-binding domains"/>
    <property type="match status" value="1"/>
</dbReference>
<comment type="caution">
    <text evidence="3">The sequence shown here is derived from an EMBL/GenBank/DDBJ whole genome shotgun (WGS) entry which is preliminary data.</text>
</comment>
<feature type="domain" description="HTH cro/C1-type" evidence="2">
    <location>
        <begin position="13"/>
        <end position="73"/>
    </location>
</feature>
<evidence type="ECO:0000256" key="1">
    <source>
        <dbReference type="SAM" id="Phobius"/>
    </source>
</evidence>
<dbReference type="EMBL" id="LVXZ01000234">
    <property type="protein sequence ID" value="OAP87441.1"/>
    <property type="molecule type" value="Genomic_DNA"/>
</dbReference>
<proteinExistence type="predicted"/>
<evidence type="ECO:0000313" key="4">
    <source>
        <dbReference type="Proteomes" id="UP000078302"/>
    </source>
</evidence>
<dbReference type="SMART" id="SM00530">
    <property type="entry name" value="HTH_XRE"/>
    <property type="match status" value="1"/>
</dbReference>
<reference evidence="3 4" key="1">
    <citation type="submission" date="2016-04" db="EMBL/GenBank/DDBJ databases">
        <title>Acidithiobacillus ferrooxidans genome sequencing and assembly.</title>
        <authorList>
            <person name="Zhou Z."/>
        </authorList>
    </citation>
    <scope>NUCLEOTIDE SEQUENCE [LARGE SCALE GENOMIC DNA]</scope>
    <source>
        <strain evidence="3 4">BY0502</strain>
    </source>
</reference>
<dbReference type="InterPro" id="IPR050400">
    <property type="entry name" value="Bact_Cytoskel_RodZ"/>
</dbReference>
<name>A0A179B8J2_ACIFR</name>
<dbReference type="PANTHER" id="PTHR34475">
    <property type="match status" value="1"/>
</dbReference>
<gene>
    <name evidence="3" type="ORF">A4H96_13985</name>
</gene>
<dbReference type="PROSITE" id="PS50943">
    <property type="entry name" value="HTH_CROC1"/>
    <property type="match status" value="1"/>
</dbReference>
<evidence type="ECO:0000259" key="2">
    <source>
        <dbReference type="PROSITE" id="PS50943"/>
    </source>
</evidence>
<keyword evidence="1" id="KW-0812">Transmembrane</keyword>
<dbReference type="CDD" id="cd00093">
    <property type="entry name" value="HTH_XRE"/>
    <property type="match status" value="1"/>
</dbReference>
<keyword evidence="1" id="KW-1133">Transmembrane helix</keyword>
<dbReference type="SUPFAM" id="SSF47413">
    <property type="entry name" value="lambda repressor-like DNA-binding domains"/>
    <property type="match status" value="1"/>
</dbReference>
<keyword evidence="1" id="KW-0472">Membrane</keyword>
<dbReference type="PANTHER" id="PTHR34475:SF1">
    <property type="entry name" value="CYTOSKELETON PROTEIN RODZ"/>
    <property type="match status" value="1"/>
</dbReference>
<protein>
    <submittedName>
        <fullName evidence="3">XRE family transcriptional regulator</fullName>
    </submittedName>
</protein>